<evidence type="ECO:0000313" key="2">
    <source>
        <dbReference type="Proteomes" id="UP001177260"/>
    </source>
</evidence>
<keyword evidence="2" id="KW-1185">Reference proteome</keyword>
<name>A0ACC3B734_9EURO</name>
<reference evidence="1 2" key="1">
    <citation type="journal article" date="2023" name="ACS Omega">
        <title>Identification of the Neoaspergillic Acid Biosynthesis Gene Cluster by Establishing an In Vitro CRISPR-Ribonucleoprotein Genetic System in Aspergillus melleus.</title>
        <authorList>
            <person name="Yuan B."/>
            <person name="Grau M.F."/>
            <person name="Murata R.M."/>
            <person name="Torok T."/>
            <person name="Venkateswaran K."/>
            <person name="Stajich J.E."/>
            <person name="Wang C.C.C."/>
        </authorList>
    </citation>
    <scope>NUCLEOTIDE SEQUENCE [LARGE SCALE GENOMIC DNA]</scope>
    <source>
        <strain evidence="1 2">IMV 1140</strain>
    </source>
</reference>
<dbReference type="EMBL" id="JAOPJF010000018">
    <property type="protein sequence ID" value="KAK1146344.1"/>
    <property type="molecule type" value="Genomic_DNA"/>
</dbReference>
<proteinExistence type="predicted"/>
<organism evidence="1 2">
    <name type="scientific">Aspergillus melleus</name>
    <dbReference type="NCBI Taxonomy" id="138277"/>
    <lineage>
        <taxon>Eukaryota</taxon>
        <taxon>Fungi</taxon>
        <taxon>Dikarya</taxon>
        <taxon>Ascomycota</taxon>
        <taxon>Pezizomycotina</taxon>
        <taxon>Eurotiomycetes</taxon>
        <taxon>Eurotiomycetidae</taxon>
        <taxon>Eurotiales</taxon>
        <taxon>Aspergillaceae</taxon>
        <taxon>Aspergillus</taxon>
        <taxon>Aspergillus subgen. Circumdati</taxon>
    </lineage>
</organism>
<protein>
    <submittedName>
        <fullName evidence="1">Uncharacterized protein</fullName>
    </submittedName>
</protein>
<evidence type="ECO:0000313" key="1">
    <source>
        <dbReference type="EMBL" id="KAK1146344.1"/>
    </source>
</evidence>
<gene>
    <name evidence="1" type="ORF">N8T08_003131</name>
</gene>
<dbReference type="Proteomes" id="UP001177260">
    <property type="component" value="Unassembled WGS sequence"/>
</dbReference>
<comment type="caution">
    <text evidence="1">The sequence shown here is derived from an EMBL/GenBank/DDBJ whole genome shotgun (WGS) entry which is preliminary data.</text>
</comment>
<sequence>MSAAAAAPLPPDEDRSSVYIGTTIGFMIPAGLILILRVGVRTLMTKNMSWDDWLMITAMLFLIGGEVLSIISAQHGLGRHIMYLAPEDMVVALKMNTIAQPLNILGLFFVKASIVALLIRLKCKTLYKAILYTSVALLLVVSIVGVVVAFAQCRPFEKNWFVTMPGSCWSRDVFTDALYTLQAITIVTDLCYIIIPIFMLWNVQMAKSTKLSVLGVIGLGAISMVCSIIAIPFAHQLGVSVDVTWEIVDLACIKIAEVNVAVIVGCLPPLQPIFKKVNQRFFSQKTVTNNTYEDRLARLKLKPSEYEVLSGKSKNSRKPKNELDSYDQTFTSDTTKRDPSIDGHEAFLLENGAAPAIRPNV</sequence>
<accession>A0ACC3B734</accession>